<accession>A0A1Y3GA30</accession>
<gene>
    <name evidence="1" type="ORF">AMET1_1212</name>
</gene>
<evidence type="ECO:0000313" key="1">
    <source>
        <dbReference type="EMBL" id="OUJ18301.1"/>
    </source>
</evidence>
<comment type="caution">
    <text evidence="1">The sequence shown here is derived from an EMBL/GenBank/DDBJ whole genome shotgun (WGS) entry which is preliminary data.</text>
</comment>
<sequence>MGLIFLVKVGEDRVPLPNNPYKIYRVEVNGRTYPRVPLPRYVALMLGLDPESLVDRYKLAIYVDRRRGKIELELIRVKLE</sequence>
<keyword evidence="2" id="KW-1185">Reference proteome</keyword>
<evidence type="ECO:0000313" key="2">
    <source>
        <dbReference type="Proteomes" id="UP000195137"/>
    </source>
</evidence>
<dbReference type="EMBL" id="MRZU01000004">
    <property type="protein sequence ID" value="OUJ18301.1"/>
    <property type="molecule type" value="Genomic_DNA"/>
</dbReference>
<reference evidence="1 2" key="1">
    <citation type="submission" date="2016-12" db="EMBL/GenBank/DDBJ databases">
        <title>Discovery of methanogenic haloarchaea.</title>
        <authorList>
            <person name="Sorokin D.Y."/>
            <person name="Makarova K.S."/>
            <person name="Abbas B."/>
            <person name="Ferrer M."/>
            <person name="Golyshin P.N."/>
        </authorList>
    </citation>
    <scope>NUCLEOTIDE SEQUENCE [LARGE SCALE GENOMIC DNA]</scope>
    <source>
        <strain evidence="1">AMET1</strain>
    </source>
</reference>
<dbReference type="Proteomes" id="UP000195137">
    <property type="component" value="Unassembled WGS sequence"/>
</dbReference>
<name>A0A1Y3GA30_9EURY</name>
<protein>
    <submittedName>
        <fullName evidence="1">Uncharacterized protein</fullName>
    </submittedName>
</protein>
<proteinExistence type="predicted"/>
<dbReference type="AlphaFoldDB" id="A0A1Y3GA30"/>
<organism evidence="1 2">
    <name type="scientific">Methanonatronarchaeum thermophilum</name>
    <dbReference type="NCBI Taxonomy" id="1927129"/>
    <lineage>
        <taxon>Archaea</taxon>
        <taxon>Methanobacteriati</taxon>
        <taxon>Methanobacteriota</taxon>
        <taxon>Methanonatronarchaeia</taxon>
        <taxon>Methanonatronarchaeales</taxon>
        <taxon>Methanonatronarchaeaceae</taxon>
        <taxon>Methanonatronarchaeum</taxon>
    </lineage>
</organism>